<gene>
    <name evidence="1" type="ORF">KIPB_003143</name>
</gene>
<sequence length="31" mass="3226">MSEADVTSRVSALCAKLGLPNDTAVLHILAE</sequence>
<dbReference type="AlphaFoldDB" id="A0A9K3CRU3"/>
<dbReference type="EMBL" id="BDIP01000581">
    <property type="protein sequence ID" value="GIQ82068.1"/>
    <property type="molecule type" value="Genomic_DNA"/>
</dbReference>
<evidence type="ECO:0000313" key="2">
    <source>
        <dbReference type="Proteomes" id="UP000265618"/>
    </source>
</evidence>
<comment type="caution">
    <text evidence="1">The sequence shown here is derived from an EMBL/GenBank/DDBJ whole genome shotgun (WGS) entry which is preliminary data.</text>
</comment>
<keyword evidence="2" id="KW-1185">Reference proteome</keyword>
<evidence type="ECO:0000313" key="1">
    <source>
        <dbReference type="EMBL" id="GIQ82068.1"/>
    </source>
</evidence>
<proteinExistence type="predicted"/>
<reference evidence="1 2" key="1">
    <citation type="journal article" date="2018" name="PLoS ONE">
        <title>The draft genome of Kipferlia bialata reveals reductive genome evolution in fornicate parasites.</title>
        <authorList>
            <person name="Tanifuji G."/>
            <person name="Takabayashi S."/>
            <person name="Kume K."/>
            <person name="Takagi M."/>
            <person name="Nakayama T."/>
            <person name="Kamikawa R."/>
            <person name="Inagaki Y."/>
            <person name="Hashimoto T."/>
        </authorList>
    </citation>
    <scope>NUCLEOTIDE SEQUENCE [LARGE SCALE GENOMIC DNA]</scope>
    <source>
        <strain evidence="1">NY0173</strain>
    </source>
</reference>
<accession>A0A9K3CRU3</accession>
<organism evidence="1 2">
    <name type="scientific">Kipferlia bialata</name>
    <dbReference type="NCBI Taxonomy" id="797122"/>
    <lineage>
        <taxon>Eukaryota</taxon>
        <taxon>Metamonada</taxon>
        <taxon>Carpediemonas-like organisms</taxon>
        <taxon>Kipferlia</taxon>
    </lineage>
</organism>
<feature type="non-terminal residue" evidence="1">
    <location>
        <position position="1"/>
    </location>
</feature>
<name>A0A9K3CRU3_9EUKA</name>
<dbReference type="Proteomes" id="UP000265618">
    <property type="component" value="Unassembled WGS sequence"/>
</dbReference>
<protein>
    <submittedName>
        <fullName evidence="1">Uncharacterized protein</fullName>
    </submittedName>
</protein>